<evidence type="ECO:0000256" key="1">
    <source>
        <dbReference type="SAM" id="Phobius"/>
    </source>
</evidence>
<sequence>MSLHKMTNVVDRLAMAIVHTVLLAALPAAAFVFIAHSI</sequence>
<organism evidence="2 3">
    <name type="scientific">Caulobacter ginsengisoli</name>
    <dbReference type="NCBI Taxonomy" id="400775"/>
    <lineage>
        <taxon>Bacteria</taxon>
        <taxon>Pseudomonadati</taxon>
        <taxon>Pseudomonadota</taxon>
        <taxon>Alphaproteobacteria</taxon>
        <taxon>Caulobacterales</taxon>
        <taxon>Caulobacteraceae</taxon>
        <taxon>Caulobacter</taxon>
    </lineage>
</organism>
<dbReference type="Proteomes" id="UP001228905">
    <property type="component" value="Unassembled WGS sequence"/>
</dbReference>
<proteinExistence type="predicted"/>
<evidence type="ECO:0000313" key="2">
    <source>
        <dbReference type="EMBL" id="MDQ0465705.1"/>
    </source>
</evidence>
<accession>A0ABU0IWE6</accession>
<feature type="transmembrane region" description="Helical" evidence="1">
    <location>
        <begin position="12"/>
        <end position="35"/>
    </location>
</feature>
<name>A0ABU0IWE6_9CAUL</name>
<keyword evidence="1" id="KW-1133">Transmembrane helix</keyword>
<gene>
    <name evidence="2" type="ORF">QO010_003494</name>
</gene>
<evidence type="ECO:0000313" key="3">
    <source>
        <dbReference type="Proteomes" id="UP001228905"/>
    </source>
</evidence>
<protein>
    <submittedName>
        <fullName evidence="2">Uncharacterized protein</fullName>
    </submittedName>
</protein>
<keyword evidence="3" id="KW-1185">Reference proteome</keyword>
<keyword evidence="1" id="KW-0472">Membrane</keyword>
<comment type="caution">
    <text evidence="2">The sequence shown here is derived from an EMBL/GenBank/DDBJ whole genome shotgun (WGS) entry which is preliminary data.</text>
</comment>
<dbReference type="EMBL" id="JAUSVS010000007">
    <property type="protein sequence ID" value="MDQ0465705.1"/>
    <property type="molecule type" value="Genomic_DNA"/>
</dbReference>
<reference evidence="2 3" key="1">
    <citation type="submission" date="2023-07" db="EMBL/GenBank/DDBJ databases">
        <title>Genomic Encyclopedia of Type Strains, Phase IV (KMG-IV): sequencing the most valuable type-strain genomes for metagenomic binning, comparative biology and taxonomic classification.</title>
        <authorList>
            <person name="Goeker M."/>
        </authorList>
    </citation>
    <scope>NUCLEOTIDE SEQUENCE [LARGE SCALE GENOMIC DNA]</scope>
    <source>
        <strain evidence="2 3">DSM 18695</strain>
    </source>
</reference>
<keyword evidence="1" id="KW-0812">Transmembrane</keyword>